<dbReference type="AlphaFoldDB" id="A0A8J8N9T8"/>
<organism evidence="3 4">
    <name type="scientific">Halteria grandinella</name>
    <dbReference type="NCBI Taxonomy" id="5974"/>
    <lineage>
        <taxon>Eukaryota</taxon>
        <taxon>Sar</taxon>
        <taxon>Alveolata</taxon>
        <taxon>Ciliophora</taxon>
        <taxon>Intramacronucleata</taxon>
        <taxon>Spirotrichea</taxon>
        <taxon>Stichotrichia</taxon>
        <taxon>Sporadotrichida</taxon>
        <taxon>Halteriidae</taxon>
        <taxon>Halteria</taxon>
    </lineage>
</organism>
<keyword evidence="1" id="KW-0175">Coiled coil</keyword>
<name>A0A8J8N9T8_HALGN</name>
<reference evidence="3" key="1">
    <citation type="submission" date="2019-06" db="EMBL/GenBank/DDBJ databases">
        <authorList>
            <person name="Zheng W."/>
        </authorList>
    </citation>
    <scope>NUCLEOTIDE SEQUENCE</scope>
    <source>
        <strain evidence="3">QDHG01</strain>
    </source>
</reference>
<feature type="coiled-coil region" evidence="1">
    <location>
        <begin position="273"/>
        <end position="303"/>
    </location>
</feature>
<dbReference type="EMBL" id="RRYP01031298">
    <property type="protein sequence ID" value="TNV70988.1"/>
    <property type="molecule type" value="Genomic_DNA"/>
</dbReference>
<dbReference type="Proteomes" id="UP000785679">
    <property type="component" value="Unassembled WGS sequence"/>
</dbReference>
<evidence type="ECO:0000313" key="3">
    <source>
        <dbReference type="EMBL" id="TNV70988.1"/>
    </source>
</evidence>
<feature type="compositionally biased region" description="Polar residues" evidence="2">
    <location>
        <begin position="8"/>
        <end position="20"/>
    </location>
</feature>
<feature type="region of interest" description="Disordered" evidence="2">
    <location>
        <begin position="57"/>
        <end position="108"/>
    </location>
</feature>
<comment type="caution">
    <text evidence="3">The sequence shown here is derived from an EMBL/GenBank/DDBJ whole genome shotgun (WGS) entry which is preliminary data.</text>
</comment>
<feature type="region of interest" description="Disordered" evidence="2">
    <location>
        <begin position="1"/>
        <end position="22"/>
    </location>
</feature>
<evidence type="ECO:0000313" key="4">
    <source>
        <dbReference type="Proteomes" id="UP000785679"/>
    </source>
</evidence>
<keyword evidence="4" id="KW-1185">Reference proteome</keyword>
<proteinExistence type="predicted"/>
<gene>
    <name evidence="3" type="ORF">FGO68_gene14806</name>
</gene>
<feature type="region of interest" description="Disordered" evidence="2">
    <location>
        <begin position="123"/>
        <end position="146"/>
    </location>
</feature>
<accession>A0A8J8N9T8</accession>
<evidence type="ECO:0000256" key="1">
    <source>
        <dbReference type="SAM" id="Coils"/>
    </source>
</evidence>
<protein>
    <submittedName>
        <fullName evidence="3">Uncharacterized protein</fullName>
    </submittedName>
</protein>
<evidence type="ECO:0000256" key="2">
    <source>
        <dbReference type="SAM" id="MobiDB-lite"/>
    </source>
</evidence>
<sequence length="339" mass="39123">MESECKPTRNSVLSNYQTEQKQPRQLLIDKTPMPSDIDLRRSQVRIARVNVHKLSPQGLPGVQVTEKTSTERKQIHNQSGSPTKVIHKKNNPSAVEIGSPPRKEHQSDQAITINDQILRFSLPQINGNPKQDQESSSHSRFSMRQQNLRSLQPIMRDVESGQSNVNRSFMGNPISSLFDNSSSKLSDPDVHSNIRKSSLNGPLQSLMNPSRPYDPLPPQAVSLWDAMRLQDAHKYQLELQQSRLDKANRQRQLREFLNFQVQSKKHNIQVVQTQEQQNDRDLIQKKVEELKSKEDLQRQMRKENLKKNIEFNVLIANKLLTPIMMASRRYSKTINFQPK</sequence>